<dbReference type="RefSeq" id="XP_009047007.1">
    <property type="nucleotide sequence ID" value="XM_009048759.1"/>
</dbReference>
<name>V4AE51_LOTGI</name>
<evidence type="ECO:0000313" key="2">
    <source>
        <dbReference type="EMBL" id="ESP02299.1"/>
    </source>
</evidence>
<feature type="compositionally biased region" description="Basic and acidic residues" evidence="1">
    <location>
        <begin position="130"/>
        <end position="141"/>
    </location>
</feature>
<accession>V4AE51</accession>
<dbReference type="STRING" id="225164.V4AE51"/>
<dbReference type="OMA" id="VHQNGYS"/>
<reference evidence="2 3" key="1">
    <citation type="journal article" date="2013" name="Nature">
        <title>Insights into bilaterian evolution from three spiralian genomes.</title>
        <authorList>
            <person name="Simakov O."/>
            <person name="Marletaz F."/>
            <person name="Cho S.J."/>
            <person name="Edsinger-Gonzales E."/>
            <person name="Havlak P."/>
            <person name="Hellsten U."/>
            <person name="Kuo D.H."/>
            <person name="Larsson T."/>
            <person name="Lv J."/>
            <person name="Arendt D."/>
            <person name="Savage R."/>
            <person name="Osoegawa K."/>
            <person name="de Jong P."/>
            <person name="Grimwood J."/>
            <person name="Chapman J.A."/>
            <person name="Shapiro H."/>
            <person name="Aerts A."/>
            <person name="Otillar R.P."/>
            <person name="Terry A.Y."/>
            <person name="Boore J.L."/>
            <person name="Grigoriev I.V."/>
            <person name="Lindberg D.R."/>
            <person name="Seaver E.C."/>
            <person name="Weisblat D.A."/>
            <person name="Putnam N.H."/>
            <person name="Rokhsar D.S."/>
        </authorList>
    </citation>
    <scope>NUCLEOTIDE SEQUENCE [LARGE SCALE GENOMIC DNA]</scope>
</reference>
<dbReference type="AlphaFoldDB" id="V4AE51"/>
<dbReference type="CTD" id="20250636"/>
<evidence type="ECO:0000313" key="3">
    <source>
        <dbReference type="Proteomes" id="UP000030746"/>
    </source>
</evidence>
<protein>
    <recommendedName>
        <fullName evidence="4">Codanin-1 C-terminal domain-containing protein</fullName>
    </recommendedName>
</protein>
<keyword evidence="3" id="KW-1185">Reference proteome</keyword>
<dbReference type="GO" id="GO:0006325">
    <property type="term" value="P:chromatin organization"/>
    <property type="evidence" value="ECO:0007669"/>
    <property type="project" value="TreeGrafter"/>
</dbReference>
<evidence type="ECO:0000256" key="1">
    <source>
        <dbReference type="SAM" id="MobiDB-lite"/>
    </source>
</evidence>
<dbReference type="GO" id="GO:0005634">
    <property type="term" value="C:nucleus"/>
    <property type="evidence" value="ECO:0007669"/>
    <property type="project" value="TreeGrafter"/>
</dbReference>
<dbReference type="GeneID" id="20250636"/>
<dbReference type="OrthoDB" id="20982at2759"/>
<organism evidence="2 3">
    <name type="scientific">Lottia gigantea</name>
    <name type="common">Giant owl limpet</name>
    <dbReference type="NCBI Taxonomy" id="225164"/>
    <lineage>
        <taxon>Eukaryota</taxon>
        <taxon>Metazoa</taxon>
        <taxon>Spiralia</taxon>
        <taxon>Lophotrochozoa</taxon>
        <taxon>Mollusca</taxon>
        <taxon>Gastropoda</taxon>
        <taxon>Patellogastropoda</taxon>
        <taxon>Lottioidea</taxon>
        <taxon>Lottiidae</taxon>
        <taxon>Lottia</taxon>
    </lineage>
</organism>
<feature type="region of interest" description="Disordered" evidence="1">
    <location>
        <begin position="64"/>
        <end position="260"/>
    </location>
</feature>
<dbReference type="InterPro" id="IPR040031">
    <property type="entry name" value="Codanin-1"/>
</dbReference>
<feature type="compositionally biased region" description="Polar residues" evidence="1">
    <location>
        <begin position="64"/>
        <end position="98"/>
    </location>
</feature>
<dbReference type="KEGG" id="lgi:LOTGIDRAFT_238027"/>
<dbReference type="PANTHER" id="PTHR28678:SF1">
    <property type="entry name" value="CODANIN-1"/>
    <property type="match status" value="1"/>
</dbReference>
<feature type="compositionally biased region" description="Polar residues" evidence="1">
    <location>
        <begin position="179"/>
        <end position="197"/>
    </location>
</feature>
<dbReference type="HOGENOM" id="CLU_358491_0_0_1"/>
<dbReference type="Proteomes" id="UP000030746">
    <property type="component" value="Unassembled WGS sequence"/>
</dbReference>
<gene>
    <name evidence="2" type="ORF">LOTGIDRAFT_238027</name>
</gene>
<sequence length="728" mass="82680">MASILELALDEKVCIKDIIIWLLSKSKDESLPDVFKEHKTVRQEFIPFFLNYLRDQTLHLLQNSKLNGSPSKTPLSSQCSDTNKQLNKKVNPNSSSKRMQLFEDSPSDNNKEFCSPIYSPGNESPVFRNSSERQKKYDQKFFQRGHKSPNMTPEPKSGKYKLSLGEFMSPDPGQRRKSSPFSSTNKDLRENSPSPTVMISDRGNKSSGKKRATLHTISKNTSSFKEKSPVFNLSENDFPPVGATNNNRDETPKPKRRINPTQLLPDAKKNAAAKFKKLAEVVEKPGNANINGVKSDTAMSSVDGDICLADERELLRHLGSECLFGFMSDRKEKAKRLSMESMSTTSTVSTPSKFSLDRRTSCSSNTEYITACLHLVTHSDKLNILVQLYSSCLDEHLFPNISVELYFLIQLLTSLSEDIKPDTPSVNIDSEDMSLFVTVHNAVYFSVNVLQKQLNLLKYLDRSVIKLLAENKRLVDFSSELHSNLLELYTSSFSVKKYPTCPRSPIGGVSFQADTDNRKNFPSDKLFHQFKKQRDMFYELIREWEEKRLTTGWSVQEVLGNKIRFLVNVNTDLVNHLHFARLFLSQLISMCKGDGVIRTEDDDNIALLAHLKKTNPAKFKKLQERFIQPFSVGGPCPPVSFPGNQEFFKEFIVAASSPVLNQHLSNIFTGKIKKLNSTEFSQNPSEENQESEGINQVFLLSKKAVYFLLITHKIKHYIIKRYCSSEHP</sequence>
<dbReference type="EMBL" id="KB200294">
    <property type="protein sequence ID" value="ESP02299.1"/>
    <property type="molecule type" value="Genomic_DNA"/>
</dbReference>
<dbReference type="PANTHER" id="PTHR28678">
    <property type="entry name" value="CODANIN-1"/>
    <property type="match status" value="1"/>
</dbReference>
<evidence type="ECO:0008006" key="4">
    <source>
        <dbReference type="Google" id="ProtNLM"/>
    </source>
</evidence>
<proteinExistence type="predicted"/>